<organism evidence="1 2">
    <name type="scientific">Streptomyces triculaminicus</name>
    <dbReference type="NCBI Taxonomy" id="2816232"/>
    <lineage>
        <taxon>Bacteria</taxon>
        <taxon>Bacillati</taxon>
        <taxon>Actinomycetota</taxon>
        <taxon>Actinomycetes</taxon>
        <taxon>Kitasatosporales</taxon>
        <taxon>Streptomycetaceae</taxon>
        <taxon>Streptomyces</taxon>
    </lineage>
</organism>
<dbReference type="SMART" id="SM01236">
    <property type="entry name" value="Haem_oxygenase_2"/>
    <property type="match status" value="1"/>
</dbReference>
<reference evidence="1" key="1">
    <citation type="submission" date="2021-03" db="EMBL/GenBank/DDBJ databases">
        <title>Streptomyces strains.</title>
        <authorList>
            <person name="Lund M.B."/>
            <person name="Toerring T."/>
        </authorList>
    </citation>
    <scope>NUCLEOTIDE SEQUENCE</scope>
    <source>
        <strain evidence="1">JCM 4242</strain>
    </source>
</reference>
<dbReference type="EMBL" id="JAFMOF010000004">
    <property type="protein sequence ID" value="MBO0655795.1"/>
    <property type="molecule type" value="Genomic_DNA"/>
</dbReference>
<dbReference type="Proteomes" id="UP000664781">
    <property type="component" value="Unassembled WGS sequence"/>
</dbReference>
<dbReference type="AlphaFoldDB" id="A0A939FTM1"/>
<dbReference type="Pfam" id="PF14518">
    <property type="entry name" value="Haem_oxygenas_2"/>
    <property type="match status" value="1"/>
</dbReference>
<dbReference type="InterPro" id="IPR016084">
    <property type="entry name" value="Haem_Oase-like_multi-hlx"/>
</dbReference>
<name>A0A939FTM1_9ACTN</name>
<comment type="caution">
    <text evidence="1">The sequence shown here is derived from an EMBL/GenBank/DDBJ whole genome shotgun (WGS) entry which is preliminary data.</text>
</comment>
<evidence type="ECO:0000313" key="1">
    <source>
        <dbReference type="EMBL" id="MBO0655795.1"/>
    </source>
</evidence>
<proteinExistence type="predicted"/>
<sequence length="328" mass="35811">MTVAVRPAPRGELTAALAEALARDPGARLPDDAVAGRADPYGDDLQLALYLCYELHYRGLDGVDDTWEWDPGLLRLRHALERAFRSALRADVPPGDDVDSALGDLVTEPLDGHGVTHFLRDEGQLWQLREYAAHRSLYQLKEADPHAWMIPRLTGAAKAALATVEYEEFGAGRAERVHATLFAALMRDLYLDDTYGHYLDAAPAPTLATVNLMSLLGLHRAARGALVGHFAVVESTSPPASRRMIEALERLGGGAAAVHFYAEHVEADAVHEQLVRHEVVGGLLREEPRLAADVVFGIAATLLLEERLGDHLLGAWRAGRSSLRVPLR</sequence>
<keyword evidence="2" id="KW-1185">Reference proteome</keyword>
<protein>
    <submittedName>
        <fullName evidence="1">Iron-containing redox enzyme family protein</fullName>
    </submittedName>
</protein>
<dbReference type="Gene3D" id="1.20.910.10">
    <property type="entry name" value="Heme oxygenase-like"/>
    <property type="match status" value="1"/>
</dbReference>
<accession>A0A939FTM1</accession>
<gene>
    <name evidence="1" type="ORF">J1792_24345</name>
</gene>
<evidence type="ECO:0000313" key="2">
    <source>
        <dbReference type="Proteomes" id="UP000664781"/>
    </source>
</evidence>
<dbReference type="SUPFAM" id="SSF48613">
    <property type="entry name" value="Heme oxygenase-like"/>
    <property type="match status" value="1"/>
</dbReference>